<comment type="caution">
    <text evidence="7">The sequence shown here is derived from an EMBL/GenBank/DDBJ whole genome shotgun (WGS) entry which is preliminary data.</text>
</comment>
<evidence type="ECO:0000256" key="3">
    <source>
        <dbReference type="ARBA" id="ARBA00022833"/>
    </source>
</evidence>
<protein>
    <recommendedName>
        <fullName evidence="6">RING-type domain-containing protein</fullName>
    </recommendedName>
</protein>
<feature type="domain" description="RING-type" evidence="6">
    <location>
        <begin position="359"/>
        <end position="398"/>
    </location>
</feature>
<keyword evidence="8" id="KW-1185">Reference proteome</keyword>
<proteinExistence type="predicted"/>
<sequence>MSTPTSQSRTNWGLQITERDQWHSSAAGDDLLAYITTITQARAISLTAYRPTFLNDGNFMNKVHRKNPHAINALLAFSRGQLALAPCLCCKDEYEKSGSCSPFPNCVFLPHFWAFSCASCIWRGRGSMCSFRATKEYLHRDWIWRDVDWNDPLTLRMLNLSWFEKAWPLAGRRARPREIWSQRRVIGQGHSMKFPIQKLHPINTLAPTTSLHLTTLSTTSAATLLRLPPNFSDTTSPELAHPLPRDSLQLGPHRQRTSELRPDHQYMDAATRAPKVRSPLFDLTDETVENCCCCSRVIRQGIKSRAQFAFQRCGCIACVGCTAILTSPMPESKFLLSVCPGHQHRGLQRMVYVRYEVTCPICLEEIRNLPTLTPCGHVFCGSCLGTSLKTQNRCPMCRRERIRGLLTILRKSHRGKDARFRATVSMLRVNGSGR</sequence>
<dbReference type="AlphaFoldDB" id="A0AAE0NBA2"/>
<dbReference type="Gene3D" id="3.30.40.10">
    <property type="entry name" value="Zinc/RING finger domain, C3HC4 (zinc finger)"/>
    <property type="match status" value="1"/>
</dbReference>
<evidence type="ECO:0000256" key="1">
    <source>
        <dbReference type="ARBA" id="ARBA00022723"/>
    </source>
</evidence>
<dbReference type="PANTHER" id="PTHR23041:SF78">
    <property type="entry name" value="E3 UBIQUITIN-PROTEIN LIGASE RNF4"/>
    <property type="match status" value="1"/>
</dbReference>
<keyword evidence="2 4" id="KW-0863">Zinc-finger</keyword>
<dbReference type="PROSITE" id="PS50089">
    <property type="entry name" value="ZF_RING_2"/>
    <property type="match status" value="1"/>
</dbReference>
<gene>
    <name evidence="7" type="ORF">B0H63DRAFT_222265</name>
</gene>
<dbReference type="SMART" id="SM00184">
    <property type="entry name" value="RING"/>
    <property type="match status" value="1"/>
</dbReference>
<dbReference type="InterPro" id="IPR022190">
    <property type="entry name" value="DUF3716"/>
</dbReference>
<name>A0AAE0NBA2_9PEZI</name>
<dbReference type="Pfam" id="PF13923">
    <property type="entry name" value="zf-C3HC4_2"/>
    <property type="match status" value="1"/>
</dbReference>
<evidence type="ECO:0000256" key="5">
    <source>
        <dbReference type="SAM" id="MobiDB-lite"/>
    </source>
</evidence>
<dbReference type="Pfam" id="PF12511">
    <property type="entry name" value="DUF3716"/>
    <property type="match status" value="1"/>
</dbReference>
<dbReference type="InterPro" id="IPR047134">
    <property type="entry name" value="RNF4"/>
</dbReference>
<organism evidence="7 8">
    <name type="scientific">Podospora didyma</name>
    <dbReference type="NCBI Taxonomy" id="330526"/>
    <lineage>
        <taxon>Eukaryota</taxon>
        <taxon>Fungi</taxon>
        <taxon>Dikarya</taxon>
        <taxon>Ascomycota</taxon>
        <taxon>Pezizomycotina</taxon>
        <taxon>Sordariomycetes</taxon>
        <taxon>Sordariomycetidae</taxon>
        <taxon>Sordariales</taxon>
        <taxon>Podosporaceae</taxon>
        <taxon>Podospora</taxon>
    </lineage>
</organism>
<evidence type="ECO:0000259" key="6">
    <source>
        <dbReference type="PROSITE" id="PS50089"/>
    </source>
</evidence>
<evidence type="ECO:0000256" key="4">
    <source>
        <dbReference type="PROSITE-ProRule" id="PRU00175"/>
    </source>
</evidence>
<dbReference type="SUPFAM" id="SSF57850">
    <property type="entry name" value="RING/U-box"/>
    <property type="match status" value="1"/>
</dbReference>
<feature type="region of interest" description="Disordered" evidence="5">
    <location>
        <begin position="234"/>
        <end position="269"/>
    </location>
</feature>
<accession>A0AAE0NBA2</accession>
<keyword evidence="3" id="KW-0862">Zinc</keyword>
<dbReference type="PROSITE" id="PS00518">
    <property type="entry name" value="ZF_RING_1"/>
    <property type="match status" value="1"/>
</dbReference>
<dbReference type="InterPro" id="IPR013083">
    <property type="entry name" value="Znf_RING/FYVE/PHD"/>
</dbReference>
<dbReference type="InterPro" id="IPR001841">
    <property type="entry name" value="Znf_RING"/>
</dbReference>
<dbReference type="InterPro" id="IPR017907">
    <property type="entry name" value="Znf_RING_CS"/>
</dbReference>
<reference evidence="7" key="2">
    <citation type="submission" date="2023-06" db="EMBL/GenBank/DDBJ databases">
        <authorList>
            <consortium name="Lawrence Berkeley National Laboratory"/>
            <person name="Haridas S."/>
            <person name="Hensen N."/>
            <person name="Bonometti L."/>
            <person name="Westerberg I."/>
            <person name="Brannstrom I.O."/>
            <person name="Guillou S."/>
            <person name="Cros-Aarteil S."/>
            <person name="Calhoun S."/>
            <person name="Kuo A."/>
            <person name="Mondo S."/>
            <person name="Pangilinan J."/>
            <person name="Riley R."/>
            <person name="LaButti K."/>
            <person name="Andreopoulos B."/>
            <person name="Lipzen A."/>
            <person name="Chen C."/>
            <person name="Yanf M."/>
            <person name="Daum C."/>
            <person name="Ng V."/>
            <person name="Clum A."/>
            <person name="Steindorff A."/>
            <person name="Ohm R."/>
            <person name="Martin F."/>
            <person name="Silar P."/>
            <person name="Natvig D."/>
            <person name="Lalanne C."/>
            <person name="Gautier V."/>
            <person name="Ament-velasquez S.L."/>
            <person name="Kruys A."/>
            <person name="Hutchinson M.I."/>
            <person name="Powell A.J."/>
            <person name="Barry K."/>
            <person name="Miller A.N."/>
            <person name="Grigoriev I.V."/>
            <person name="Debuchy R."/>
            <person name="Gladieux P."/>
            <person name="Thoren M.H."/>
            <person name="Johannesson H."/>
        </authorList>
    </citation>
    <scope>NUCLEOTIDE SEQUENCE</scope>
    <source>
        <strain evidence="7">CBS 232.78</strain>
    </source>
</reference>
<keyword evidence="1" id="KW-0479">Metal-binding</keyword>
<reference evidence="7" key="1">
    <citation type="journal article" date="2023" name="Mol. Phylogenet. Evol.">
        <title>Genome-scale phylogeny and comparative genomics of the fungal order Sordariales.</title>
        <authorList>
            <person name="Hensen N."/>
            <person name="Bonometti L."/>
            <person name="Westerberg I."/>
            <person name="Brannstrom I.O."/>
            <person name="Guillou S."/>
            <person name="Cros-Aarteil S."/>
            <person name="Calhoun S."/>
            <person name="Haridas S."/>
            <person name="Kuo A."/>
            <person name="Mondo S."/>
            <person name="Pangilinan J."/>
            <person name="Riley R."/>
            <person name="LaButti K."/>
            <person name="Andreopoulos B."/>
            <person name="Lipzen A."/>
            <person name="Chen C."/>
            <person name="Yan M."/>
            <person name="Daum C."/>
            <person name="Ng V."/>
            <person name="Clum A."/>
            <person name="Steindorff A."/>
            <person name="Ohm R.A."/>
            <person name="Martin F."/>
            <person name="Silar P."/>
            <person name="Natvig D.O."/>
            <person name="Lalanne C."/>
            <person name="Gautier V."/>
            <person name="Ament-Velasquez S.L."/>
            <person name="Kruys A."/>
            <person name="Hutchinson M.I."/>
            <person name="Powell A.J."/>
            <person name="Barry K."/>
            <person name="Miller A.N."/>
            <person name="Grigoriev I.V."/>
            <person name="Debuchy R."/>
            <person name="Gladieux P."/>
            <person name="Hiltunen Thoren M."/>
            <person name="Johannesson H."/>
        </authorList>
    </citation>
    <scope>NUCLEOTIDE SEQUENCE</scope>
    <source>
        <strain evidence="7">CBS 232.78</strain>
    </source>
</reference>
<evidence type="ECO:0000313" key="7">
    <source>
        <dbReference type="EMBL" id="KAK3377682.1"/>
    </source>
</evidence>
<evidence type="ECO:0000256" key="2">
    <source>
        <dbReference type="ARBA" id="ARBA00022771"/>
    </source>
</evidence>
<dbReference type="PANTHER" id="PTHR23041">
    <property type="entry name" value="RING FINGER DOMAIN-CONTAINING"/>
    <property type="match status" value="1"/>
</dbReference>
<dbReference type="GO" id="GO:0008270">
    <property type="term" value="F:zinc ion binding"/>
    <property type="evidence" value="ECO:0007669"/>
    <property type="project" value="UniProtKB-KW"/>
</dbReference>
<dbReference type="Proteomes" id="UP001285441">
    <property type="component" value="Unassembled WGS sequence"/>
</dbReference>
<feature type="compositionally biased region" description="Basic and acidic residues" evidence="5">
    <location>
        <begin position="256"/>
        <end position="266"/>
    </location>
</feature>
<dbReference type="EMBL" id="JAULSW010000006">
    <property type="protein sequence ID" value="KAK3377682.1"/>
    <property type="molecule type" value="Genomic_DNA"/>
</dbReference>
<evidence type="ECO:0000313" key="8">
    <source>
        <dbReference type="Proteomes" id="UP001285441"/>
    </source>
</evidence>